<organism evidence="1 2">
    <name type="scientific">Funneliformis caledonium</name>
    <dbReference type="NCBI Taxonomy" id="1117310"/>
    <lineage>
        <taxon>Eukaryota</taxon>
        <taxon>Fungi</taxon>
        <taxon>Fungi incertae sedis</taxon>
        <taxon>Mucoromycota</taxon>
        <taxon>Glomeromycotina</taxon>
        <taxon>Glomeromycetes</taxon>
        <taxon>Glomerales</taxon>
        <taxon>Glomeraceae</taxon>
        <taxon>Funneliformis</taxon>
    </lineage>
</organism>
<dbReference type="Proteomes" id="UP000789570">
    <property type="component" value="Unassembled WGS sequence"/>
</dbReference>
<keyword evidence="2" id="KW-1185">Reference proteome</keyword>
<dbReference type="OrthoDB" id="2442361at2759"/>
<gene>
    <name evidence="1" type="ORF">FCALED_LOCUS11304</name>
</gene>
<feature type="non-terminal residue" evidence="1">
    <location>
        <position position="1"/>
    </location>
</feature>
<protein>
    <submittedName>
        <fullName evidence="1">4264_t:CDS:1</fullName>
    </submittedName>
</protein>
<name>A0A9N9DYI5_9GLOM</name>
<proteinExistence type="predicted"/>
<accession>A0A9N9DYI5</accession>
<comment type="caution">
    <text evidence="1">The sequence shown here is derived from an EMBL/GenBank/DDBJ whole genome shotgun (WGS) entry which is preliminary data.</text>
</comment>
<dbReference type="EMBL" id="CAJVPQ010004645">
    <property type="protein sequence ID" value="CAG8655800.1"/>
    <property type="molecule type" value="Genomic_DNA"/>
</dbReference>
<sequence length="100" mass="11866">IAIDLDLKKKVIILLPLPETESETHIYKHCCYDYFKKIIFESKKYKRFCIIRNLETGKTFLGRYIMSVLLKEGSELLIDNASYSHLYLITHDEMNDFDVK</sequence>
<dbReference type="AlphaFoldDB" id="A0A9N9DYI5"/>
<reference evidence="1" key="1">
    <citation type="submission" date="2021-06" db="EMBL/GenBank/DDBJ databases">
        <authorList>
            <person name="Kallberg Y."/>
            <person name="Tangrot J."/>
            <person name="Rosling A."/>
        </authorList>
    </citation>
    <scope>NUCLEOTIDE SEQUENCE</scope>
    <source>
        <strain evidence="1">UK204</strain>
    </source>
</reference>
<evidence type="ECO:0000313" key="1">
    <source>
        <dbReference type="EMBL" id="CAG8655800.1"/>
    </source>
</evidence>
<evidence type="ECO:0000313" key="2">
    <source>
        <dbReference type="Proteomes" id="UP000789570"/>
    </source>
</evidence>